<protein>
    <submittedName>
        <fullName evidence="2">Uncharacterized protein</fullName>
    </submittedName>
</protein>
<organism evidence="2 3">
    <name type="scientific">Aspergillus puulaauensis</name>
    <dbReference type="NCBI Taxonomy" id="1220207"/>
    <lineage>
        <taxon>Eukaryota</taxon>
        <taxon>Fungi</taxon>
        <taxon>Dikarya</taxon>
        <taxon>Ascomycota</taxon>
        <taxon>Pezizomycotina</taxon>
        <taxon>Eurotiomycetes</taxon>
        <taxon>Eurotiomycetidae</taxon>
        <taxon>Eurotiales</taxon>
        <taxon>Aspergillaceae</taxon>
        <taxon>Aspergillus</taxon>
    </lineage>
</organism>
<accession>A0A7R8AUC7</accession>
<evidence type="ECO:0000313" key="2">
    <source>
        <dbReference type="EMBL" id="BCS29768.1"/>
    </source>
</evidence>
<feature type="region of interest" description="Disordered" evidence="1">
    <location>
        <begin position="1"/>
        <end position="52"/>
    </location>
</feature>
<evidence type="ECO:0000256" key="1">
    <source>
        <dbReference type="SAM" id="MobiDB-lite"/>
    </source>
</evidence>
<evidence type="ECO:0000313" key="3">
    <source>
        <dbReference type="Proteomes" id="UP000654913"/>
    </source>
</evidence>
<reference evidence="2" key="2">
    <citation type="submission" date="2021-02" db="EMBL/GenBank/DDBJ databases">
        <title>Aspergillus puulaauensis MK2 genome sequence.</title>
        <authorList>
            <person name="Futagami T."/>
            <person name="Mori K."/>
            <person name="Kadooka C."/>
            <person name="Tanaka T."/>
        </authorList>
    </citation>
    <scope>NUCLEOTIDE SEQUENCE</scope>
    <source>
        <strain evidence="2">MK2</strain>
    </source>
</reference>
<gene>
    <name evidence="2" type="ORF">APUU_80071A</name>
</gene>
<dbReference type="RefSeq" id="XP_041561954.1">
    <property type="nucleotide sequence ID" value="XM_041696310.1"/>
</dbReference>
<dbReference type="Proteomes" id="UP000654913">
    <property type="component" value="Chromosome 8"/>
</dbReference>
<keyword evidence="3" id="KW-1185">Reference proteome</keyword>
<name>A0A7R8AUC7_9EURO</name>
<dbReference type="AlphaFoldDB" id="A0A7R8AUC7"/>
<dbReference type="EMBL" id="AP024450">
    <property type="protein sequence ID" value="BCS29768.1"/>
    <property type="molecule type" value="Genomic_DNA"/>
</dbReference>
<dbReference type="KEGG" id="apuu:APUU_80071A"/>
<proteinExistence type="predicted"/>
<sequence>MLPASTANVRSRRNALEDIEMAEYPTSQREGRAAVPQGCPTPGRTRSRGSSRGRNLAIHELFGLGNQEERSRYPGVDRFFRHVEKECFPRFAEFDKAMWPLMNEVYTTSHSQQWKWCALVIRTCRRLQNSNPTVEELATEFLSAHGQENVSFGELGENVQFAIVKALLHTLCWLSVTIMPVVEKQDLVDVRTPNGPAKALSLTALYNGMKVSRPVTLNSTLGQLFHQINQAAVPIPMEEGGMDGQRFTRATGDVVHEPCVTYTSLRKYAGVRLKWVSTLSEHLSLDRDTGVLSVFRYPSVCAVRIQNRNKCKVISNITNWLLPSRDYGWPNSVGNEERVCQQVILSYRLLFGQRTASRRRLKEELDELDKSTEESTPYDPFILQCIGKVPSTWRVWAGIAKPDTPFSAATLPARCRRDDGFIKEWSTYFAWIHFSSFRWRLLAIQAFGNDHSPAEFLGFLMDPRDPIRRDTARVSVLAVVLAVSFGTLQTSIAARQLMEVQP</sequence>
<dbReference type="GeneID" id="64979765"/>
<reference evidence="2" key="1">
    <citation type="submission" date="2021-01" db="EMBL/GenBank/DDBJ databases">
        <authorList>
            <consortium name="Aspergillus puulaauensis MK2 genome sequencing consortium"/>
            <person name="Kazuki M."/>
            <person name="Futagami T."/>
        </authorList>
    </citation>
    <scope>NUCLEOTIDE SEQUENCE</scope>
    <source>
        <strain evidence="2">MK2</strain>
    </source>
</reference>
<dbReference type="OrthoDB" id="5428890at2759"/>